<keyword evidence="5 9" id="KW-0067">ATP-binding</keyword>
<dbReference type="InterPro" id="IPR012476">
    <property type="entry name" value="GLE1"/>
</dbReference>
<dbReference type="Gene3D" id="3.50.7.10">
    <property type="entry name" value="GroEL"/>
    <property type="match status" value="1"/>
</dbReference>
<evidence type="ECO:0000256" key="8">
    <source>
        <dbReference type="ARBA" id="ARBA00033325"/>
    </source>
</evidence>
<dbReference type="InterPro" id="IPR038506">
    <property type="entry name" value="GLE1-like_sf"/>
</dbReference>
<dbReference type="GO" id="GO:0005643">
    <property type="term" value="C:nuclear pore"/>
    <property type="evidence" value="ECO:0007669"/>
    <property type="project" value="InterPro"/>
</dbReference>
<dbReference type="InterPro" id="IPR027413">
    <property type="entry name" value="GROEL-like_equatorial_sf"/>
</dbReference>
<dbReference type="GO" id="GO:0016973">
    <property type="term" value="P:poly(A)+ mRNA export from nucleus"/>
    <property type="evidence" value="ECO:0007669"/>
    <property type="project" value="InterPro"/>
</dbReference>
<dbReference type="InterPro" id="IPR053374">
    <property type="entry name" value="TCP-1_chaperonin"/>
</dbReference>
<dbReference type="NCBIfam" id="NF041082">
    <property type="entry name" value="thermosome_alpha"/>
    <property type="match status" value="1"/>
</dbReference>
<dbReference type="Gene3D" id="1.25.40.510">
    <property type="entry name" value="GLE1-like"/>
    <property type="match status" value="1"/>
</dbReference>
<dbReference type="GO" id="GO:0140662">
    <property type="term" value="F:ATP-dependent protein folding chaperone"/>
    <property type="evidence" value="ECO:0007669"/>
    <property type="project" value="InterPro"/>
</dbReference>
<dbReference type="GO" id="GO:0005832">
    <property type="term" value="C:chaperonin-containing T-complex"/>
    <property type="evidence" value="ECO:0007669"/>
    <property type="project" value="UniProtKB-ARBA"/>
</dbReference>
<dbReference type="PROSITE" id="PS00995">
    <property type="entry name" value="TCP1_3"/>
    <property type="match status" value="1"/>
</dbReference>
<evidence type="ECO:0000256" key="3">
    <source>
        <dbReference type="ARBA" id="ARBA00022490"/>
    </source>
</evidence>
<evidence type="ECO:0000256" key="9">
    <source>
        <dbReference type="RuleBase" id="RU004187"/>
    </source>
</evidence>
<dbReference type="InterPro" id="IPR017998">
    <property type="entry name" value="Chaperone_TCP-1"/>
</dbReference>
<dbReference type="Gene3D" id="3.30.260.10">
    <property type="entry name" value="TCP-1-like chaperonin intermediate domain"/>
    <property type="match status" value="1"/>
</dbReference>
<accession>A0A196S624</accession>
<keyword evidence="4 9" id="KW-0547">Nucleotide-binding</keyword>
<keyword evidence="3" id="KW-0963">Cytoplasm</keyword>
<dbReference type="InterPro" id="IPR002423">
    <property type="entry name" value="Cpn60/GroEL/TCP-1"/>
</dbReference>
<feature type="compositionally biased region" description="Basic and acidic residues" evidence="10">
    <location>
        <begin position="581"/>
        <end position="599"/>
    </location>
</feature>
<proteinExistence type="inferred from homology"/>
<dbReference type="PANTHER" id="PTHR11353">
    <property type="entry name" value="CHAPERONIN"/>
    <property type="match status" value="1"/>
</dbReference>
<dbReference type="AlphaFoldDB" id="A0A196S624"/>
<dbReference type="GO" id="GO:0005524">
    <property type="term" value="F:ATP binding"/>
    <property type="evidence" value="ECO:0007669"/>
    <property type="project" value="UniProtKB-KW"/>
</dbReference>
<evidence type="ECO:0000256" key="2">
    <source>
        <dbReference type="ARBA" id="ARBA00008020"/>
    </source>
</evidence>
<dbReference type="InterPro" id="IPR012718">
    <property type="entry name" value="Chap_CCT_epsi"/>
</dbReference>
<evidence type="ECO:0000256" key="5">
    <source>
        <dbReference type="ARBA" id="ARBA00022840"/>
    </source>
</evidence>
<dbReference type="EMBL" id="LXWW01000577">
    <property type="protein sequence ID" value="OAO11861.1"/>
    <property type="molecule type" value="Genomic_DNA"/>
</dbReference>
<dbReference type="Pfam" id="PF07817">
    <property type="entry name" value="GLE1"/>
    <property type="match status" value="1"/>
</dbReference>
<dbReference type="SUPFAM" id="SSF54849">
    <property type="entry name" value="GroEL-intermediate domain like"/>
    <property type="match status" value="1"/>
</dbReference>
<dbReference type="Gene3D" id="1.10.560.10">
    <property type="entry name" value="GroEL-like equatorial domain"/>
    <property type="match status" value="1"/>
</dbReference>
<comment type="subcellular location">
    <subcellularLocation>
        <location evidence="1">Cytoplasm</location>
    </subcellularLocation>
</comment>
<feature type="region of interest" description="Disordered" evidence="10">
    <location>
        <begin position="560"/>
        <end position="651"/>
    </location>
</feature>
<dbReference type="FunFam" id="3.50.7.10:FF:000003">
    <property type="entry name" value="T-complex protein 1 subunit epsilon"/>
    <property type="match status" value="1"/>
</dbReference>
<evidence type="ECO:0000256" key="4">
    <source>
        <dbReference type="ARBA" id="ARBA00022741"/>
    </source>
</evidence>
<dbReference type="CDD" id="cd03339">
    <property type="entry name" value="TCP1_epsilon"/>
    <property type="match status" value="1"/>
</dbReference>
<dbReference type="PRINTS" id="PR00304">
    <property type="entry name" value="TCOMPLEXTCP1"/>
</dbReference>
<dbReference type="SUPFAM" id="SSF48592">
    <property type="entry name" value="GroEL equatorial domain-like"/>
    <property type="match status" value="1"/>
</dbReference>
<dbReference type="PROSITE" id="PS00750">
    <property type="entry name" value="TCP1_1"/>
    <property type="match status" value="1"/>
</dbReference>
<protein>
    <recommendedName>
        <fullName evidence="7">T-complex protein 1 subunit epsilon</fullName>
    </recommendedName>
    <alternativeName>
        <fullName evidence="8">CCT-epsilon</fullName>
    </alternativeName>
</protein>
<dbReference type="PROSITE" id="PS00751">
    <property type="entry name" value="TCP1_2"/>
    <property type="match status" value="1"/>
</dbReference>
<dbReference type="InterPro" id="IPR027409">
    <property type="entry name" value="GroEL-like_apical_dom_sf"/>
</dbReference>
<dbReference type="InterPro" id="IPR002194">
    <property type="entry name" value="Chaperonin_TCP-1_CS"/>
</dbReference>
<gene>
    <name evidence="11" type="ORF">AV274_6474</name>
</gene>
<comment type="caution">
    <text evidence="11">The sequence shown here is derived from an EMBL/GenBank/DDBJ whole genome shotgun (WGS) entry which is preliminary data.</text>
</comment>
<organism evidence="11 12">
    <name type="scientific">Blastocystis sp. subtype 1 (strain ATCC 50177 / NandII)</name>
    <dbReference type="NCBI Taxonomy" id="478820"/>
    <lineage>
        <taxon>Eukaryota</taxon>
        <taxon>Sar</taxon>
        <taxon>Stramenopiles</taxon>
        <taxon>Bigyra</taxon>
        <taxon>Opalozoa</taxon>
        <taxon>Opalinata</taxon>
        <taxon>Blastocystidae</taxon>
        <taxon>Blastocystis</taxon>
    </lineage>
</organism>
<dbReference type="OrthoDB" id="10248520at2759"/>
<dbReference type="STRING" id="478820.A0A196S624"/>
<dbReference type="GO" id="GO:0016887">
    <property type="term" value="F:ATP hydrolysis activity"/>
    <property type="evidence" value="ECO:0007669"/>
    <property type="project" value="InterPro"/>
</dbReference>
<reference evidence="11 12" key="1">
    <citation type="submission" date="2016-05" db="EMBL/GenBank/DDBJ databases">
        <title>Nuclear genome of Blastocystis sp. subtype 1 NandII.</title>
        <authorList>
            <person name="Gentekaki E."/>
            <person name="Curtis B."/>
            <person name="Stairs C."/>
            <person name="Eme L."/>
            <person name="Herman E."/>
            <person name="Klimes V."/>
            <person name="Arias M.C."/>
            <person name="Elias M."/>
            <person name="Hilliou F."/>
            <person name="Klute M."/>
            <person name="Malik S.-B."/>
            <person name="Pightling A."/>
            <person name="Rachubinski R."/>
            <person name="Salas D."/>
            <person name="Schlacht A."/>
            <person name="Suga H."/>
            <person name="Archibald J."/>
            <person name="Ball S.G."/>
            <person name="Clark G."/>
            <person name="Dacks J."/>
            <person name="Van Der Giezen M."/>
            <person name="Tsaousis A."/>
            <person name="Roger A."/>
        </authorList>
    </citation>
    <scope>NUCLEOTIDE SEQUENCE [LARGE SCALE GENOMIC DNA]</scope>
    <source>
        <strain evidence="12">ATCC 50177 / NandII</strain>
    </source>
</reference>
<evidence type="ECO:0000313" key="12">
    <source>
        <dbReference type="Proteomes" id="UP000078348"/>
    </source>
</evidence>
<dbReference type="InterPro" id="IPR054827">
    <property type="entry name" value="thermosome_alpha"/>
</dbReference>
<dbReference type="Proteomes" id="UP000078348">
    <property type="component" value="Unassembled WGS sequence"/>
</dbReference>
<dbReference type="NCBIfam" id="NF041083">
    <property type="entry name" value="thermosome_beta"/>
    <property type="match status" value="1"/>
</dbReference>
<evidence type="ECO:0000256" key="1">
    <source>
        <dbReference type="ARBA" id="ARBA00004496"/>
    </source>
</evidence>
<dbReference type="SUPFAM" id="SSF52029">
    <property type="entry name" value="GroEL apical domain-like"/>
    <property type="match status" value="1"/>
</dbReference>
<dbReference type="GO" id="GO:0051082">
    <property type="term" value="F:unfolded protein binding"/>
    <property type="evidence" value="ECO:0007669"/>
    <property type="project" value="InterPro"/>
</dbReference>
<comment type="similarity">
    <text evidence="2 9">Belongs to the TCP-1 chaperonin family.</text>
</comment>
<dbReference type="NCBIfam" id="TIGR02343">
    <property type="entry name" value="chap_CCT_epsi"/>
    <property type="match status" value="1"/>
</dbReference>
<keyword evidence="12" id="KW-1185">Reference proteome</keyword>
<feature type="compositionally biased region" description="Polar residues" evidence="10">
    <location>
        <begin position="567"/>
        <end position="579"/>
    </location>
</feature>
<dbReference type="FunFam" id="1.10.560.10:FF:000053">
    <property type="entry name" value="T-complex protein 1 subunit delta"/>
    <property type="match status" value="1"/>
</dbReference>
<evidence type="ECO:0000256" key="7">
    <source>
        <dbReference type="ARBA" id="ARBA00024086"/>
    </source>
</evidence>
<evidence type="ECO:0000313" key="11">
    <source>
        <dbReference type="EMBL" id="OAO11861.1"/>
    </source>
</evidence>
<evidence type="ECO:0000256" key="6">
    <source>
        <dbReference type="ARBA" id="ARBA00023186"/>
    </source>
</evidence>
<dbReference type="InterPro" id="IPR027410">
    <property type="entry name" value="TCP-1-like_intermed_sf"/>
</dbReference>
<name>A0A196S624_BLAHN</name>
<keyword evidence="6 9" id="KW-0143">Chaperone</keyword>
<sequence length="919" mass="102097">MSLTFDEFGNPYIIIREQEKKQRIKGLDAIRANILAARTLSNTLRTSLGPKGMDKMLVSQDGDVTVTNDGATIMKNMDVEHQVAKLLVELSQSQDDEVGDGTTGVVVLAGAMLEKAQELLDKGIHPVKVADGFEQACKVAVDHLTDISTTIDFSEENIEPLVEVALTTLSSKIVNKFKRQMAEIAVKSVLSVADIPRRDVRFDLIKLTTKTGGRLEDTKLIQGLVLDKGFSHPQMPKILKDARICLLTCAFEPPKPKTKHEVEIKSGKDLMDLYEQEQAYFRNMVKLIKDTGANLAFCQWGFDDEANSLLYQNGIHAVRWVGGLEMEALAIATGARIVPRFEELSADKLGYASCVREEQVGTTNDSLLMVEGCKNSNIVTVLIRAGNEMMVQEAKRSLWDAICVTRNLIKDNKIVYGGGSAELSCSIAVEQFAGSLGGMEQHAFRAFSDALDDIPVALAENSGLPSMELVSYLKKRQVEEKNPALGVDCMGNGSNDMKEAHVIETLVSKQQQLQLATQLCRMVLKIDDVSRYEKMRNAEIAGVWKSSHSELAVEERIKANRTKEEASTSAKDTQLQASLMESRKKEQKRKEEVITDVKTKANPPAPAAAKKEEPLPVIAEEPPAVPTKVTSPPAAELLPTPVEKKPITSPSPQQLITAVTTLDSLLQDKEKLTEKVYHALKEETWKLQHVINTVSLERSKIVASAKDILSLFSAYQNEGVTMLLRNFVVERLFDKGEESRETPVALSFAYLLCELASRDAAFVSVILGQLFSKCPLLIPSLDKEADLPPVLFEKHMRRYSMLVCMFTGLFIYTPLENANPFDIALMWKWLDAFISLYLDKPFLQFSGVMEPFLAIANSLLAKSDLHRLQDVLSRLKKEIVPQLENIPSLTSGSIMRLSYHLEDYEQGVFKLPAYCTLKN</sequence>
<dbReference type="Pfam" id="PF00118">
    <property type="entry name" value="Cpn60_TCP1"/>
    <property type="match status" value="1"/>
</dbReference>
<evidence type="ECO:0000256" key="10">
    <source>
        <dbReference type="SAM" id="MobiDB-lite"/>
    </source>
</evidence>